<reference evidence="1 2" key="1">
    <citation type="submission" date="2019-12" db="EMBL/GenBank/DDBJ databases">
        <authorList>
            <person name="Kim Y.S."/>
        </authorList>
    </citation>
    <scope>NUCLEOTIDE SEQUENCE [LARGE SCALE GENOMIC DNA]</scope>
    <source>
        <strain evidence="1 2">MMS17-SY077</strain>
    </source>
</reference>
<protein>
    <submittedName>
        <fullName evidence="1">Uncharacterized protein</fullName>
    </submittedName>
</protein>
<evidence type="ECO:0000313" key="1">
    <source>
        <dbReference type="EMBL" id="MWB97646.1"/>
    </source>
</evidence>
<proteinExistence type="predicted"/>
<name>A0A6I4NT59_9MICO</name>
<comment type="caution">
    <text evidence="1">The sequence shown here is derived from an EMBL/GenBank/DDBJ whole genome shotgun (WGS) entry which is preliminary data.</text>
</comment>
<gene>
    <name evidence="1" type="ORF">GB864_03620</name>
</gene>
<keyword evidence="2" id="KW-1185">Reference proteome</keyword>
<accession>A0A6I4NT59</accession>
<dbReference type="AlphaFoldDB" id="A0A6I4NT59"/>
<organism evidence="1 2">
    <name type="scientific">Agromyces seonyuensis</name>
    <dbReference type="NCBI Taxonomy" id="2662446"/>
    <lineage>
        <taxon>Bacteria</taxon>
        <taxon>Bacillati</taxon>
        <taxon>Actinomycetota</taxon>
        <taxon>Actinomycetes</taxon>
        <taxon>Micrococcales</taxon>
        <taxon>Microbacteriaceae</taxon>
        <taxon>Agromyces</taxon>
    </lineage>
</organism>
<dbReference type="Proteomes" id="UP000438182">
    <property type="component" value="Unassembled WGS sequence"/>
</dbReference>
<dbReference type="RefSeq" id="WP_160422994.1">
    <property type="nucleotide sequence ID" value="NZ_WSTA01000010.1"/>
</dbReference>
<sequence length="267" mass="28920">MTSAFHRRRDSDAPLTRRMVSRLHPALTDVLNRLEGSPLRQSFTDRAVEVSTSKAFADPVDTAAALTAHRWLLERADGDGIPLTAAGYLRPADVQALAAVLPSMQDWIFAVHREIDAHPVLDFREHLRDIGLLRKFKGTLRLTRLGRAGLADGAALWQHLADQLVPAEAGFAADAAVVVLVHAATTPGGKLDVAVVAKTLTALGWSHRDGTPVAQGEVFGVWNDLWVAVGNVGERAGDRRSDRTLSDTARILVHDALFEEMPGEGAR</sequence>
<dbReference type="EMBL" id="WSTA01000010">
    <property type="protein sequence ID" value="MWB97646.1"/>
    <property type="molecule type" value="Genomic_DNA"/>
</dbReference>
<evidence type="ECO:0000313" key="2">
    <source>
        <dbReference type="Proteomes" id="UP000438182"/>
    </source>
</evidence>